<dbReference type="Pfam" id="PF02733">
    <property type="entry name" value="Dak1"/>
    <property type="match status" value="1"/>
</dbReference>
<dbReference type="EMBL" id="JAMSHJ010000007">
    <property type="protein sequence ID" value="KAI5384067.1"/>
    <property type="molecule type" value="Genomic_DNA"/>
</dbReference>
<reference evidence="2 3" key="1">
    <citation type="journal article" date="2022" name="Nat. Genet.">
        <title>Improved pea reference genome and pan-genome highlight genomic features and evolutionary characteristics.</title>
        <authorList>
            <person name="Yang T."/>
            <person name="Liu R."/>
            <person name="Luo Y."/>
            <person name="Hu S."/>
            <person name="Wang D."/>
            <person name="Wang C."/>
            <person name="Pandey M.K."/>
            <person name="Ge S."/>
            <person name="Xu Q."/>
            <person name="Li N."/>
            <person name="Li G."/>
            <person name="Huang Y."/>
            <person name="Saxena R.K."/>
            <person name="Ji Y."/>
            <person name="Li M."/>
            <person name="Yan X."/>
            <person name="He Y."/>
            <person name="Liu Y."/>
            <person name="Wang X."/>
            <person name="Xiang C."/>
            <person name="Varshney R.K."/>
            <person name="Ding H."/>
            <person name="Gao S."/>
            <person name="Zong X."/>
        </authorList>
    </citation>
    <scope>NUCLEOTIDE SEQUENCE [LARGE SCALE GENOMIC DNA]</scope>
    <source>
        <strain evidence="2 3">cv. Zhongwan 6</strain>
    </source>
</reference>
<evidence type="ECO:0000259" key="1">
    <source>
        <dbReference type="PROSITE" id="PS51481"/>
    </source>
</evidence>
<sequence length="224" mass="23814">MLTSFTKRSTGGCWNVLLQKAPSPVVSNLDAYSFAGSNFSISLVQTASSKNDEDMRRFGFHLVPFQNLLFLDYFDAFCGFVMMLQFAFHAAGGGSGHEPAHAGFVGQGMLTAAICGDVFASPTVDAILAGIRTVTDPLECLLLHDSSLSLQHVGASLALIYLCSSGFATQQCQAGPLQTPGFGFGHRSIAVGLTELDFVSEMGTAEPGCLVDFAMDFSLVLMCR</sequence>
<organism evidence="2 3">
    <name type="scientific">Pisum sativum</name>
    <name type="common">Garden pea</name>
    <name type="synonym">Lathyrus oleraceus</name>
    <dbReference type="NCBI Taxonomy" id="3888"/>
    <lineage>
        <taxon>Eukaryota</taxon>
        <taxon>Viridiplantae</taxon>
        <taxon>Streptophyta</taxon>
        <taxon>Embryophyta</taxon>
        <taxon>Tracheophyta</taxon>
        <taxon>Spermatophyta</taxon>
        <taxon>Magnoliopsida</taxon>
        <taxon>eudicotyledons</taxon>
        <taxon>Gunneridae</taxon>
        <taxon>Pentapetalae</taxon>
        <taxon>rosids</taxon>
        <taxon>fabids</taxon>
        <taxon>Fabales</taxon>
        <taxon>Fabaceae</taxon>
        <taxon>Papilionoideae</taxon>
        <taxon>50 kb inversion clade</taxon>
        <taxon>NPAAA clade</taxon>
        <taxon>Hologalegina</taxon>
        <taxon>IRL clade</taxon>
        <taxon>Fabeae</taxon>
        <taxon>Lathyrus</taxon>
    </lineage>
</organism>
<feature type="domain" description="DhaK" evidence="1">
    <location>
        <begin position="35"/>
        <end position="224"/>
    </location>
</feature>
<dbReference type="InterPro" id="IPR004006">
    <property type="entry name" value="DhaK_dom"/>
</dbReference>
<dbReference type="PANTHER" id="PTHR28629">
    <property type="entry name" value="TRIOKINASE/FMN CYCLASE"/>
    <property type="match status" value="1"/>
</dbReference>
<dbReference type="GO" id="GO:0004371">
    <property type="term" value="F:glycerone kinase activity"/>
    <property type="evidence" value="ECO:0007669"/>
    <property type="project" value="InterPro"/>
</dbReference>
<name>A0A9D4ZSU2_PEA</name>
<dbReference type="GO" id="GO:0019563">
    <property type="term" value="P:glycerol catabolic process"/>
    <property type="evidence" value="ECO:0007669"/>
    <property type="project" value="TreeGrafter"/>
</dbReference>
<gene>
    <name evidence="2" type="ORF">KIW84_071179</name>
</gene>
<evidence type="ECO:0000313" key="3">
    <source>
        <dbReference type="Proteomes" id="UP001058974"/>
    </source>
</evidence>
<evidence type="ECO:0000313" key="2">
    <source>
        <dbReference type="EMBL" id="KAI5384067.1"/>
    </source>
</evidence>
<dbReference type="InterPro" id="IPR050861">
    <property type="entry name" value="Dihydroxyacetone_Kinase"/>
</dbReference>
<proteinExistence type="predicted"/>
<dbReference type="Proteomes" id="UP001058974">
    <property type="component" value="Chromosome 7"/>
</dbReference>
<dbReference type="PROSITE" id="PS51481">
    <property type="entry name" value="DHAK"/>
    <property type="match status" value="1"/>
</dbReference>
<keyword evidence="3" id="KW-1185">Reference proteome</keyword>
<protein>
    <recommendedName>
        <fullName evidence="1">DhaK domain-containing protein</fullName>
    </recommendedName>
</protein>
<dbReference type="AlphaFoldDB" id="A0A9D4ZSU2"/>
<dbReference type="Gramene" id="Psat07G0117900-T1">
    <property type="protein sequence ID" value="KAI5384067.1"/>
    <property type="gene ID" value="KIW84_071179"/>
</dbReference>
<accession>A0A9D4ZSU2</accession>
<dbReference type="SUPFAM" id="SSF82549">
    <property type="entry name" value="DAK1/DegV-like"/>
    <property type="match status" value="1"/>
</dbReference>
<comment type="caution">
    <text evidence="2">The sequence shown here is derived from an EMBL/GenBank/DDBJ whole genome shotgun (WGS) entry which is preliminary data.</text>
</comment>
<dbReference type="GO" id="GO:0005829">
    <property type="term" value="C:cytosol"/>
    <property type="evidence" value="ECO:0007669"/>
    <property type="project" value="TreeGrafter"/>
</dbReference>
<dbReference type="Gene3D" id="3.40.50.10440">
    <property type="entry name" value="Dihydroxyacetone kinase, domain 1"/>
    <property type="match status" value="1"/>
</dbReference>
<dbReference type="PANTHER" id="PTHR28629:SF4">
    <property type="entry name" value="TRIOKINASE_FMN CYCLASE"/>
    <property type="match status" value="1"/>
</dbReference>